<evidence type="ECO:0008006" key="4">
    <source>
        <dbReference type="Google" id="ProtNLM"/>
    </source>
</evidence>
<keyword evidence="1" id="KW-1133">Transmembrane helix</keyword>
<protein>
    <recommendedName>
        <fullName evidence="4">Ankyrin repeat protein</fullName>
    </recommendedName>
</protein>
<feature type="transmembrane region" description="Helical" evidence="1">
    <location>
        <begin position="565"/>
        <end position="584"/>
    </location>
</feature>
<proteinExistence type="predicted"/>
<organism evidence="2 3">
    <name type="scientific">Siminovitchia sediminis</name>
    <dbReference type="NCBI Taxonomy" id="1274353"/>
    <lineage>
        <taxon>Bacteria</taxon>
        <taxon>Bacillati</taxon>
        <taxon>Bacillota</taxon>
        <taxon>Bacilli</taxon>
        <taxon>Bacillales</taxon>
        <taxon>Bacillaceae</taxon>
        <taxon>Siminovitchia</taxon>
    </lineage>
</organism>
<evidence type="ECO:0000313" key="2">
    <source>
        <dbReference type="EMBL" id="MFD1708925.1"/>
    </source>
</evidence>
<dbReference type="Proteomes" id="UP001597301">
    <property type="component" value="Unassembled WGS sequence"/>
</dbReference>
<keyword evidence="1" id="KW-0812">Transmembrane</keyword>
<accession>A0ABW4KRP2</accession>
<sequence length="650" mass="76037">MEEKRLVTFAIMNVHDSNNIDQFDQFVPFVKESLLRSSVDTISANDLKNKIFEHFKIDLPISVVNTILRRKLLPKKYVLNTDNILVPNYEKLQDSNFQEIKQKMMEKHEKLIGDIINYSNEKYNEKLEISETEEALESFLEKHQLVLLEASLNSTPATPSRIDEKKDEQIEYIISDFIRHAQNSYSVSFEYLIDILKGTMLTNALYFKEDLSTINMKFKATEIFFDSTFLIYALGYAGQARQEPCIELIDILRSNRAILKVFRHNIEEMIGILEYCKNNLTKRVHDPHGTINNFLDLGYSPADIDRIIFGIEKELNEQFRIKVVETVDYDEHDYVISHEDLDKQLKENMFYRNEFARDRDVQSVSAIMRLRRGLKPYHIEKSRALFVTNNFTFAQTVKKFFFNEEDPKRVPAVLHDSILTNLMWLKSPSKAPDLPRKRLIAETYAATQPSEHLWSRYIETVNIYERTKTVNEEDIVYLLYSQAAREMVMDITMGDAEIISIGTIKEILTERDNREQGRLDEVRMEKEQEITYLKEQLRLSEGQMATALEKQKNKTTVLAQKRAKITTNTIFTVLSIVVGLAIYLNNFEMIKNTYPIISNVIIIGLVIIPTLLGFFNINLLPWKNKINNYLTIFFEKGIQRKYYDNNTNSK</sequence>
<keyword evidence="1" id="KW-0472">Membrane</keyword>
<comment type="caution">
    <text evidence="2">The sequence shown here is derived from an EMBL/GenBank/DDBJ whole genome shotgun (WGS) entry which is preliminary data.</text>
</comment>
<evidence type="ECO:0000313" key="3">
    <source>
        <dbReference type="Proteomes" id="UP001597301"/>
    </source>
</evidence>
<dbReference type="EMBL" id="JBHUEO010000121">
    <property type="protein sequence ID" value="MFD1708925.1"/>
    <property type="molecule type" value="Genomic_DNA"/>
</dbReference>
<keyword evidence="3" id="KW-1185">Reference proteome</keyword>
<dbReference type="RefSeq" id="WP_380776817.1">
    <property type="nucleotide sequence ID" value="NZ_JBHUEO010000121.1"/>
</dbReference>
<gene>
    <name evidence="2" type="ORF">ACFSCZ_19870</name>
</gene>
<feature type="transmembrane region" description="Helical" evidence="1">
    <location>
        <begin position="596"/>
        <end position="617"/>
    </location>
</feature>
<reference evidence="3" key="1">
    <citation type="journal article" date="2019" name="Int. J. Syst. Evol. Microbiol.">
        <title>The Global Catalogue of Microorganisms (GCM) 10K type strain sequencing project: providing services to taxonomists for standard genome sequencing and annotation.</title>
        <authorList>
            <consortium name="The Broad Institute Genomics Platform"/>
            <consortium name="The Broad Institute Genome Sequencing Center for Infectious Disease"/>
            <person name="Wu L."/>
            <person name="Ma J."/>
        </authorList>
    </citation>
    <scope>NUCLEOTIDE SEQUENCE [LARGE SCALE GENOMIC DNA]</scope>
    <source>
        <strain evidence="3">CGMCC 1.12295</strain>
    </source>
</reference>
<evidence type="ECO:0000256" key="1">
    <source>
        <dbReference type="SAM" id="Phobius"/>
    </source>
</evidence>
<name>A0ABW4KRP2_9BACI</name>